<keyword evidence="3" id="KW-0862">Zinc</keyword>
<feature type="region of interest" description="Disordered" evidence="5">
    <location>
        <begin position="245"/>
        <end position="289"/>
    </location>
</feature>
<feature type="region of interest" description="Disordered" evidence="5">
    <location>
        <begin position="30"/>
        <end position="61"/>
    </location>
</feature>
<evidence type="ECO:0000256" key="1">
    <source>
        <dbReference type="ARBA" id="ARBA00022723"/>
    </source>
</evidence>
<evidence type="ECO:0000256" key="3">
    <source>
        <dbReference type="ARBA" id="ARBA00022833"/>
    </source>
</evidence>
<evidence type="ECO:0000256" key="5">
    <source>
        <dbReference type="SAM" id="MobiDB-lite"/>
    </source>
</evidence>
<keyword evidence="1" id="KW-0479">Metal-binding</keyword>
<name>A0A2Z6PL22_TRISU</name>
<accession>A0A2Z6PL22</accession>
<proteinExistence type="predicted"/>
<feature type="domain" description="BED-type" evidence="6">
    <location>
        <begin position="169"/>
        <end position="227"/>
    </location>
</feature>
<evidence type="ECO:0000256" key="2">
    <source>
        <dbReference type="ARBA" id="ARBA00022771"/>
    </source>
</evidence>
<dbReference type="EMBL" id="DF975290">
    <property type="protein sequence ID" value="GAU51625.1"/>
    <property type="molecule type" value="Genomic_DNA"/>
</dbReference>
<dbReference type="PANTHER" id="PTHR46951">
    <property type="entry name" value="BED-TYPE DOMAIN-CONTAINING PROTEIN"/>
    <property type="match status" value="1"/>
</dbReference>
<protein>
    <recommendedName>
        <fullName evidence="6">BED-type domain-containing protein</fullName>
    </recommendedName>
</protein>
<dbReference type="PROSITE" id="PS50808">
    <property type="entry name" value="ZF_BED"/>
    <property type="match status" value="1"/>
</dbReference>
<keyword evidence="2 4" id="KW-0863">Zinc-finger</keyword>
<dbReference type="Proteomes" id="UP000242715">
    <property type="component" value="Unassembled WGS sequence"/>
</dbReference>
<feature type="compositionally biased region" description="Polar residues" evidence="5">
    <location>
        <begin position="252"/>
        <end position="263"/>
    </location>
</feature>
<evidence type="ECO:0000259" key="6">
    <source>
        <dbReference type="PROSITE" id="PS50808"/>
    </source>
</evidence>
<keyword evidence="8" id="KW-1185">Reference proteome</keyword>
<evidence type="ECO:0000313" key="8">
    <source>
        <dbReference type="Proteomes" id="UP000242715"/>
    </source>
</evidence>
<feature type="compositionally biased region" description="Polar residues" evidence="5">
    <location>
        <begin position="146"/>
        <end position="166"/>
    </location>
</feature>
<gene>
    <name evidence="7" type="ORF">TSUD_414530</name>
</gene>
<dbReference type="AlphaFoldDB" id="A0A2Z6PL22"/>
<organism evidence="7 8">
    <name type="scientific">Trifolium subterraneum</name>
    <name type="common">Subterranean clover</name>
    <dbReference type="NCBI Taxonomy" id="3900"/>
    <lineage>
        <taxon>Eukaryota</taxon>
        <taxon>Viridiplantae</taxon>
        <taxon>Streptophyta</taxon>
        <taxon>Embryophyta</taxon>
        <taxon>Tracheophyta</taxon>
        <taxon>Spermatophyta</taxon>
        <taxon>Magnoliopsida</taxon>
        <taxon>eudicotyledons</taxon>
        <taxon>Gunneridae</taxon>
        <taxon>Pentapetalae</taxon>
        <taxon>rosids</taxon>
        <taxon>fabids</taxon>
        <taxon>Fabales</taxon>
        <taxon>Fabaceae</taxon>
        <taxon>Papilionoideae</taxon>
        <taxon>50 kb inversion clade</taxon>
        <taxon>NPAAA clade</taxon>
        <taxon>Hologalegina</taxon>
        <taxon>IRL clade</taxon>
        <taxon>Trifolieae</taxon>
        <taxon>Trifolium</taxon>
    </lineage>
</organism>
<dbReference type="Pfam" id="PF02892">
    <property type="entry name" value="zf-BED"/>
    <property type="match status" value="1"/>
</dbReference>
<sequence length="358" mass="39547">MNDESLIIERRNILVVHRFRVILNSSNVVKTGPGTGGANGPIRPGKWPAAEPEKNRSNRLRTGGNLEIGKVVLFNLKQSHVNCSSSSPTFFELQSTLPLPDIAPTINPSTPLRPFSSPKSINVFYSSRLMLIVVTSLSIRGDETANENPHTATSVRQQATQESSLKTRGKTDPTWQHVTLRMEGDTQVLTCIYCKKSWKGGGIHRMKEHLAKSKGNVRGCSYVPDDVCHEMDQLLHANKKKKDNELDDAYGDQSQTQTPTHEQVASLPPRPVVPNNGKRKASSSTSTYFAPRTTLGSQPTLKSAFSSKEVVHKAKLEIARWFFHANIPFNAIKSPYCQEAADAISSIGLDSKFQLIMT</sequence>
<dbReference type="GO" id="GO:0008270">
    <property type="term" value="F:zinc ion binding"/>
    <property type="evidence" value="ECO:0007669"/>
    <property type="project" value="UniProtKB-KW"/>
</dbReference>
<evidence type="ECO:0000256" key="4">
    <source>
        <dbReference type="PROSITE-ProRule" id="PRU00027"/>
    </source>
</evidence>
<dbReference type="GO" id="GO:0003677">
    <property type="term" value="F:DNA binding"/>
    <property type="evidence" value="ECO:0007669"/>
    <property type="project" value="InterPro"/>
</dbReference>
<reference evidence="8" key="1">
    <citation type="journal article" date="2017" name="Front. Plant Sci.">
        <title>Climate Clever Clovers: New Paradigm to Reduce the Environmental Footprint of Ruminants by Breeding Low Methanogenic Forages Utilizing Haplotype Variation.</title>
        <authorList>
            <person name="Kaur P."/>
            <person name="Appels R."/>
            <person name="Bayer P.E."/>
            <person name="Keeble-Gagnere G."/>
            <person name="Wang J."/>
            <person name="Hirakawa H."/>
            <person name="Shirasawa K."/>
            <person name="Vercoe P."/>
            <person name="Stefanova K."/>
            <person name="Durmic Z."/>
            <person name="Nichols P."/>
            <person name="Revell C."/>
            <person name="Isobe S.N."/>
            <person name="Edwards D."/>
            <person name="Erskine W."/>
        </authorList>
    </citation>
    <scope>NUCLEOTIDE SEQUENCE [LARGE SCALE GENOMIC DNA]</scope>
    <source>
        <strain evidence="8">cv. Daliak</strain>
    </source>
</reference>
<dbReference type="InterPro" id="IPR003656">
    <property type="entry name" value="Znf_BED"/>
</dbReference>
<dbReference type="PANTHER" id="PTHR46951:SF2">
    <property type="entry name" value="BED-TYPE DOMAIN-CONTAINING PROTEIN"/>
    <property type="match status" value="1"/>
</dbReference>
<feature type="region of interest" description="Disordered" evidence="5">
    <location>
        <begin position="144"/>
        <end position="172"/>
    </location>
</feature>
<evidence type="ECO:0000313" key="7">
    <source>
        <dbReference type="EMBL" id="GAU51625.1"/>
    </source>
</evidence>
<dbReference type="OrthoDB" id="1434264at2759"/>